<evidence type="ECO:0000256" key="1">
    <source>
        <dbReference type="SAM" id="MobiDB-lite"/>
    </source>
</evidence>
<feature type="region of interest" description="Disordered" evidence="1">
    <location>
        <begin position="66"/>
        <end position="99"/>
    </location>
</feature>
<comment type="caution">
    <text evidence="2">The sequence shown here is derived from an EMBL/GenBank/DDBJ whole genome shotgun (WGS) entry which is preliminary data.</text>
</comment>
<accession>A0ABN2ZRT2</accession>
<dbReference type="Proteomes" id="UP001501771">
    <property type="component" value="Unassembled WGS sequence"/>
</dbReference>
<name>A0ABN2ZRT2_9ACTN</name>
<proteinExistence type="predicted"/>
<sequence>MSAQAWANLIAGFAFLAALGALVRGELNARDNRQDAEKAQRAAEEANGAANRAATALERMAEQFAESLSRAEKRDQRQWVSRTPRGDGGPWAGLPSAGPSEPIVHWTVDKIRGGRHALTNLGRGAAHNVVLSSENAIRFDAPEPRDIQMGEAVEFIAVGSWQTGTPELVVTWSDTPECDGERRTWTRILP</sequence>
<dbReference type="RefSeq" id="WP_344151677.1">
    <property type="nucleotide sequence ID" value="NZ_BAAAQR010000006.1"/>
</dbReference>
<keyword evidence="3" id="KW-1185">Reference proteome</keyword>
<reference evidence="2 3" key="1">
    <citation type="journal article" date="2019" name="Int. J. Syst. Evol. Microbiol.">
        <title>The Global Catalogue of Microorganisms (GCM) 10K type strain sequencing project: providing services to taxonomists for standard genome sequencing and annotation.</title>
        <authorList>
            <consortium name="The Broad Institute Genomics Platform"/>
            <consortium name="The Broad Institute Genome Sequencing Center for Infectious Disease"/>
            <person name="Wu L."/>
            <person name="Ma J."/>
        </authorList>
    </citation>
    <scope>NUCLEOTIDE SEQUENCE [LARGE SCALE GENOMIC DNA]</scope>
    <source>
        <strain evidence="2 3">JCM 16022</strain>
    </source>
</reference>
<dbReference type="EMBL" id="BAAAQR010000006">
    <property type="protein sequence ID" value="GAA2146476.1"/>
    <property type="molecule type" value="Genomic_DNA"/>
</dbReference>
<evidence type="ECO:0000313" key="2">
    <source>
        <dbReference type="EMBL" id="GAA2146476.1"/>
    </source>
</evidence>
<protein>
    <submittedName>
        <fullName evidence="2">Uncharacterized protein</fullName>
    </submittedName>
</protein>
<gene>
    <name evidence="2" type="ORF">GCM10009844_22580</name>
</gene>
<evidence type="ECO:0000313" key="3">
    <source>
        <dbReference type="Proteomes" id="UP001501771"/>
    </source>
</evidence>
<organism evidence="2 3">
    <name type="scientific">Nocardioides koreensis</name>
    <dbReference type="NCBI Taxonomy" id="433651"/>
    <lineage>
        <taxon>Bacteria</taxon>
        <taxon>Bacillati</taxon>
        <taxon>Actinomycetota</taxon>
        <taxon>Actinomycetes</taxon>
        <taxon>Propionibacteriales</taxon>
        <taxon>Nocardioidaceae</taxon>
        <taxon>Nocardioides</taxon>
    </lineage>
</organism>